<sequence>MSTNYKLTAARARKLRDSSIALGIFRLYSLLSGNCFSLQSSVVFFSPIRLMPPSENCLPQAQQSGFYCQRWPPAPLPMRSTRLVAHHGAGMTQSMTLLEMIWLFTEVLREVQIGWREGKTEEGLVEGGPRIISTPRKLTPFWHPNTGQVAFVINVLDDKTDAIATFSLNTSKSPGQPGGRNKTNDLFKARFNQKV</sequence>
<feature type="transmembrane region" description="Helical" evidence="1">
    <location>
        <begin position="20"/>
        <end position="45"/>
    </location>
</feature>
<evidence type="ECO:0000313" key="3">
    <source>
        <dbReference type="Proteomes" id="UP000194127"/>
    </source>
</evidence>
<evidence type="ECO:0000313" key="2">
    <source>
        <dbReference type="EMBL" id="OSX56200.1"/>
    </source>
</evidence>
<keyword evidence="1" id="KW-0472">Membrane</keyword>
<keyword evidence="1" id="KW-0812">Transmembrane</keyword>
<organism evidence="2 3">
    <name type="scientific">Postia placenta MAD-698-R-SB12</name>
    <dbReference type="NCBI Taxonomy" id="670580"/>
    <lineage>
        <taxon>Eukaryota</taxon>
        <taxon>Fungi</taxon>
        <taxon>Dikarya</taxon>
        <taxon>Basidiomycota</taxon>
        <taxon>Agaricomycotina</taxon>
        <taxon>Agaricomycetes</taxon>
        <taxon>Polyporales</taxon>
        <taxon>Adustoporiaceae</taxon>
        <taxon>Rhodonia</taxon>
    </lineage>
</organism>
<dbReference type="GeneID" id="36332529"/>
<reference evidence="2 3" key="1">
    <citation type="submission" date="2017-04" db="EMBL/GenBank/DDBJ databases">
        <title>Genome Sequence of the Model Brown-Rot Fungus Postia placenta SB12.</title>
        <authorList>
            <consortium name="DOE Joint Genome Institute"/>
            <person name="Gaskell J."/>
            <person name="Kersten P."/>
            <person name="Larrondo L.F."/>
            <person name="Canessa P."/>
            <person name="Martinez D."/>
            <person name="Hibbett D."/>
            <person name="Schmoll M."/>
            <person name="Kubicek C.P."/>
            <person name="Martinez A.T."/>
            <person name="Yadav J."/>
            <person name="Master E."/>
            <person name="Magnuson J.K."/>
            <person name="James T."/>
            <person name="Yaver D."/>
            <person name="Berka R."/>
            <person name="Labutti K."/>
            <person name="Lipzen A."/>
            <person name="Aerts A."/>
            <person name="Barry K."/>
            <person name="Henrissat B."/>
            <person name="Blanchette R."/>
            <person name="Grigoriev I."/>
            <person name="Cullen D."/>
        </authorList>
    </citation>
    <scope>NUCLEOTIDE SEQUENCE [LARGE SCALE GENOMIC DNA]</scope>
    <source>
        <strain evidence="2 3">MAD-698-R-SB12</strain>
    </source>
</reference>
<dbReference type="Proteomes" id="UP000194127">
    <property type="component" value="Unassembled WGS sequence"/>
</dbReference>
<dbReference type="EMBL" id="KZ110615">
    <property type="protein sequence ID" value="OSX56200.1"/>
    <property type="molecule type" value="Genomic_DNA"/>
</dbReference>
<protein>
    <submittedName>
        <fullName evidence="2">Uncharacterized protein</fullName>
    </submittedName>
</protein>
<dbReference type="AlphaFoldDB" id="A0A1X6MIK8"/>
<keyword evidence="3" id="KW-1185">Reference proteome</keyword>
<dbReference type="OrthoDB" id="10271695at2759"/>
<name>A0A1X6MIK8_9APHY</name>
<evidence type="ECO:0000256" key="1">
    <source>
        <dbReference type="SAM" id="Phobius"/>
    </source>
</evidence>
<keyword evidence="1" id="KW-1133">Transmembrane helix</keyword>
<dbReference type="RefSeq" id="XP_024332994.1">
    <property type="nucleotide sequence ID" value="XM_024487580.1"/>
</dbReference>
<gene>
    <name evidence="2" type="ORF">POSPLADRAFT_1160687</name>
</gene>
<proteinExistence type="predicted"/>
<accession>A0A1X6MIK8</accession>